<dbReference type="GeneID" id="59350646"/>
<name>A0A8H6S5C1_9AGAR</name>
<evidence type="ECO:0000256" key="1">
    <source>
        <dbReference type="ARBA" id="ARBA00023002"/>
    </source>
</evidence>
<dbReference type="InterPro" id="IPR011032">
    <property type="entry name" value="GroES-like_sf"/>
</dbReference>
<dbReference type="SMART" id="SM00829">
    <property type="entry name" value="PKS_ER"/>
    <property type="match status" value="1"/>
</dbReference>
<dbReference type="PANTHER" id="PTHR43205">
    <property type="entry name" value="PROSTAGLANDIN REDUCTASE"/>
    <property type="match status" value="1"/>
</dbReference>
<dbReference type="GO" id="GO:0016628">
    <property type="term" value="F:oxidoreductase activity, acting on the CH-CH group of donors, NAD or NADP as acceptor"/>
    <property type="evidence" value="ECO:0007669"/>
    <property type="project" value="InterPro"/>
</dbReference>
<dbReference type="AlphaFoldDB" id="A0A8H6S5C1"/>
<feature type="region of interest" description="Disordered" evidence="2">
    <location>
        <begin position="77"/>
        <end position="96"/>
    </location>
</feature>
<feature type="compositionally biased region" description="Basic and acidic residues" evidence="2">
    <location>
        <begin position="77"/>
        <end position="87"/>
    </location>
</feature>
<dbReference type="Gene3D" id="3.90.180.10">
    <property type="entry name" value="Medium-chain alcohol dehydrogenases, catalytic domain"/>
    <property type="match status" value="1"/>
</dbReference>
<dbReference type="InterPro" id="IPR036291">
    <property type="entry name" value="NAD(P)-bd_dom_sf"/>
</dbReference>
<dbReference type="SUPFAM" id="SSF51735">
    <property type="entry name" value="NAD(P)-binding Rossmann-fold domains"/>
    <property type="match status" value="1"/>
</dbReference>
<proteinExistence type="predicted"/>
<evidence type="ECO:0000313" key="4">
    <source>
        <dbReference type="EMBL" id="KAF7292628.1"/>
    </source>
</evidence>
<dbReference type="InterPro" id="IPR013149">
    <property type="entry name" value="ADH-like_C"/>
</dbReference>
<dbReference type="InterPro" id="IPR020843">
    <property type="entry name" value="ER"/>
</dbReference>
<evidence type="ECO:0000259" key="3">
    <source>
        <dbReference type="SMART" id="SM00829"/>
    </source>
</evidence>
<keyword evidence="5" id="KW-1185">Reference proteome</keyword>
<protein>
    <submittedName>
        <fullName evidence="4">NAD(P)-binding protein</fullName>
    </submittedName>
</protein>
<comment type="caution">
    <text evidence="4">The sequence shown here is derived from an EMBL/GenBank/DDBJ whole genome shotgun (WGS) entry which is preliminary data.</text>
</comment>
<evidence type="ECO:0000256" key="2">
    <source>
        <dbReference type="SAM" id="MobiDB-lite"/>
    </source>
</evidence>
<dbReference type="Proteomes" id="UP000636479">
    <property type="component" value="Unassembled WGS sequence"/>
</dbReference>
<evidence type="ECO:0000313" key="5">
    <source>
        <dbReference type="Proteomes" id="UP000636479"/>
    </source>
</evidence>
<dbReference type="EMBL" id="JACAZF010000011">
    <property type="protein sequence ID" value="KAF7292628.1"/>
    <property type="molecule type" value="Genomic_DNA"/>
</dbReference>
<dbReference type="Pfam" id="PF00107">
    <property type="entry name" value="ADH_zinc_N"/>
    <property type="match status" value="1"/>
</dbReference>
<dbReference type="InterPro" id="IPR041694">
    <property type="entry name" value="ADH_N_2"/>
</dbReference>
<accession>A0A8H6S5C1</accession>
<dbReference type="InterPro" id="IPR045010">
    <property type="entry name" value="MDR_fam"/>
</dbReference>
<keyword evidence="1" id="KW-0560">Oxidoreductase</keyword>
<gene>
    <name evidence="4" type="ORF">MIND_01160700</name>
</gene>
<dbReference type="CDD" id="cd05288">
    <property type="entry name" value="PGDH"/>
    <property type="match status" value="1"/>
</dbReference>
<dbReference type="RefSeq" id="XP_037215056.1">
    <property type="nucleotide sequence ID" value="XM_037368130.1"/>
</dbReference>
<dbReference type="PANTHER" id="PTHR43205:SF7">
    <property type="entry name" value="PROSTAGLANDIN REDUCTASE 1"/>
    <property type="match status" value="1"/>
</dbReference>
<sequence length="384" mass="41588">MAPVRNGRVIFNAYPEGKLANSTLLLNRSQPAEYPIPGETTVYDESAQIDTATVALNGGFLVKTLVLSIDPFLRNRMRDPQAKDPSRRGNSQGYKLGEPIDGFGVGVIVRSEVPDLPEGKHVYGFIRFPAFQEYTIFPPSAQLRIIEKHPDLQWSVYVGAAGMPGQTAYGGWKEHAGAKAGEVLFVTTGAGPVGSFVIQLAKQAGLKVIASAGTEEKLAFMKSIGADVVFNYKTTDTRAVLEKEGPVDIYWDNVGGDILDVTLENTAIYARILVRATAYYALFAVLTVIPQLCGAMSGYNTGYVPVKNLNMAYARSLSLYGVAVARLAPIYAERFYDEVPAKLASGEIKYTEEKSYGLDKVGDVLLAVQKGTNKAKAVIIVAEE</sequence>
<dbReference type="OrthoDB" id="809632at2759"/>
<dbReference type="Pfam" id="PF16884">
    <property type="entry name" value="ADH_N_2"/>
    <property type="match status" value="1"/>
</dbReference>
<dbReference type="Gene3D" id="3.40.50.720">
    <property type="entry name" value="NAD(P)-binding Rossmann-like Domain"/>
    <property type="match status" value="1"/>
</dbReference>
<dbReference type="SUPFAM" id="SSF50129">
    <property type="entry name" value="GroES-like"/>
    <property type="match status" value="1"/>
</dbReference>
<organism evidence="4 5">
    <name type="scientific">Mycena indigotica</name>
    <dbReference type="NCBI Taxonomy" id="2126181"/>
    <lineage>
        <taxon>Eukaryota</taxon>
        <taxon>Fungi</taxon>
        <taxon>Dikarya</taxon>
        <taxon>Basidiomycota</taxon>
        <taxon>Agaricomycotina</taxon>
        <taxon>Agaricomycetes</taxon>
        <taxon>Agaricomycetidae</taxon>
        <taxon>Agaricales</taxon>
        <taxon>Marasmiineae</taxon>
        <taxon>Mycenaceae</taxon>
        <taxon>Mycena</taxon>
    </lineage>
</organism>
<reference evidence="4" key="1">
    <citation type="submission" date="2020-05" db="EMBL/GenBank/DDBJ databases">
        <title>Mycena genomes resolve the evolution of fungal bioluminescence.</title>
        <authorList>
            <person name="Tsai I.J."/>
        </authorList>
    </citation>
    <scope>NUCLEOTIDE SEQUENCE</scope>
    <source>
        <strain evidence="4">171206Taipei</strain>
    </source>
</reference>
<feature type="domain" description="Enoyl reductase (ER)" evidence="3">
    <location>
        <begin position="38"/>
        <end position="379"/>
    </location>
</feature>